<dbReference type="PANTHER" id="PTHR34778">
    <property type="entry name" value="OS02G0580700 PROTEIN"/>
    <property type="match status" value="1"/>
</dbReference>
<dbReference type="PANTHER" id="PTHR34778:SF6">
    <property type="entry name" value="SHUGOSHIN C-TERMINAL DOMAIN-CONTAINING PROTEIN"/>
    <property type="match status" value="1"/>
</dbReference>
<organism evidence="3 4">
    <name type="scientific">Tripterygium wilfordii</name>
    <name type="common">Thunder God vine</name>
    <dbReference type="NCBI Taxonomy" id="458696"/>
    <lineage>
        <taxon>Eukaryota</taxon>
        <taxon>Viridiplantae</taxon>
        <taxon>Streptophyta</taxon>
        <taxon>Embryophyta</taxon>
        <taxon>Tracheophyta</taxon>
        <taxon>Spermatophyta</taxon>
        <taxon>Magnoliopsida</taxon>
        <taxon>eudicotyledons</taxon>
        <taxon>Gunneridae</taxon>
        <taxon>Pentapetalae</taxon>
        <taxon>rosids</taxon>
        <taxon>fabids</taxon>
        <taxon>Celastrales</taxon>
        <taxon>Celastraceae</taxon>
        <taxon>Tripterygium</taxon>
    </lineage>
</organism>
<feature type="compositionally biased region" description="Polar residues" evidence="2">
    <location>
        <begin position="114"/>
        <end position="141"/>
    </location>
</feature>
<protein>
    <submittedName>
        <fullName evidence="3">Uncharacterized protein</fullName>
    </submittedName>
</protein>
<evidence type="ECO:0000256" key="1">
    <source>
        <dbReference type="SAM" id="Coils"/>
    </source>
</evidence>
<reference evidence="3 4" key="1">
    <citation type="journal article" date="2020" name="Nat. Commun.">
        <title>Genome of Tripterygium wilfordii and identification of cytochrome P450 involved in triptolide biosynthesis.</title>
        <authorList>
            <person name="Tu L."/>
            <person name="Su P."/>
            <person name="Zhang Z."/>
            <person name="Gao L."/>
            <person name="Wang J."/>
            <person name="Hu T."/>
            <person name="Zhou J."/>
            <person name="Zhang Y."/>
            <person name="Zhao Y."/>
            <person name="Liu Y."/>
            <person name="Song Y."/>
            <person name="Tong Y."/>
            <person name="Lu Y."/>
            <person name="Yang J."/>
            <person name="Xu C."/>
            <person name="Jia M."/>
            <person name="Peters R.J."/>
            <person name="Huang L."/>
            <person name="Gao W."/>
        </authorList>
    </citation>
    <scope>NUCLEOTIDE SEQUENCE [LARGE SCALE GENOMIC DNA]</scope>
    <source>
        <strain evidence="4">cv. XIE 37</strain>
        <tissue evidence="3">Leaf</tissue>
    </source>
</reference>
<comment type="caution">
    <text evidence="3">The sequence shown here is derived from an EMBL/GenBank/DDBJ whole genome shotgun (WGS) entry which is preliminary data.</text>
</comment>
<dbReference type="AlphaFoldDB" id="A0A7J7D1X3"/>
<dbReference type="OrthoDB" id="657513at2759"/>
<evidence type="ECO:0000313" key="4">
    <source>
        <dbReference type="Proteomes" id="UP000593562"/>
    </source>
</evidence>
<feature type="region of interest" description="Disordered" evidence="2">
    <location>
        <begin position="487"/>
        <end position="515"/>
    </location>
</feature>
<accession>A0A7J7D1X3</accession>
<feature type="region of interest" description="Disordered" evidence="2">
    <location>
        <begin position="113"/>
        <end position="141"/>
    </location>
</feature>
<feature type="coiled-coil region" evidence="1">
    <location>
        <begin position="23"/>
        <end position="93"/>
    </location>
</feature>
<dbReference type="FunCoup" id="A0A7J7D1X3">
    <property type="interactions" value="969"/>
</dbReference>
<evidence type="ECO:0000256" key="2">
    <source>
        <dbReference type="SAM" id="MobiDB-lite"/>
    </source>
</evidence>
<gene>
    <name evidence="3" type="ORF">HS088_TW11G00398</name>
</gene>
<keyword evidence="1" id="KW-0175">Coiled coil</keyword>
<dbReference type="InParanoid" id="A0A7J7D1X3"/>
<proteinExistence type="predicted"/>
<sequence length="515" mass="57031">MEALKKAYAEIILNTAKEAAARVMLSERRALRFEQELRSAKDEGLRLLVRMKQMIDSKTNEAELTSLCQQRKIDELEAQLQEAEGIVTDLRAELYWMRDKLEKLRDDQVLPMNGQLTNKDTTSQRNPGTKPMLSSSSESGFQTMKTSDMDVETLNPSILDSNCSNRNGFTQRIHAFDGNSLDGRGPCSGTKNEVIVKASDIYEGKCTVSFVVSENMETMEHFSQKVRKLHRALKLKRRKARFGNAKATSCKSRRNQLLKCCQASSIFSQCKTTNWNVKPNEVACTVSSFKTESMTVSNTSNSLQENLQKQSNCSTDELRISHERKKKRKVQNKDSIYTSICSQPNHLLQSSQPPSALTHCKAFLLKDDVNSGKDQPKIDENGAKMKSLPLLNPGLTVIKSDVDPTSGSRNITVSIKALDKSGSVQNTMKKDLDGKNGSLVKGGESLFSKQKGDAAVKSGVPCSVSATDLVSVQLVNSDLQDAKAFKQMNGSHSQAGNGEVLQYTRKRKKEPASSP</sequence>
<feature type="region of interest" description="Disordered" evidence="2">
    <location>
        <begin position="313"/>
        <end position="333"/>
    </location>
</feature>
<keyword evidence="4" id="KW-1185">Reference proteome</keyword>
<dbReference type="EMBL" id="JAAARO010000011">
    <property type="protein sequence ID" value="KAF5740331.1"/>
    <property type="molecule type" value="Genomic_DNA"/>
</dbReference>
<name>A0A7J7D1X3_TRIWF</name>
<evidence type="ECO:0000313" key="3">
    <source>
        <dbReference type="EMBL" id="KAF5740331.1"/>
    </source>
</evidence>
<dbReference type="Proteomes" id="UP000593562">
    <property type="component" value="Unassembled WGS sequence"/>
</dbReference>